<name>A0A1I3W5S4_9HYPH</name>
<dbReference type="InterPro" id="IPR050415">
    <property type="entry name" value="MRET"/>
</dbReference>
<dbReference type="InterPro" id="IPR001041">
    <property type="entry name" value="2Fe-2S_ferredoxin-type"/>
</dbReference>
<comment type="caution">
    <text evidence="3">The sequence shown here is derived from an EMBL/GenBank/DDBJ whole genome shotgun (WGS) entry which is preliminary data.</text>
</comment>
<feature type="domain" description="FAD-binding FR-type" evidence="2">
    <location>
        <begin position="85"/>
        <end position="186"/>
    </location>
</feature>
<evidence type="ECO:0000313" key="3">
    <source>
        <dbReference type="EMBL" id="SFK02543.1"/>
    </source>
</evidence>
<feature type="domain" description="2Fe-2S ferredoxin-type" evidence="1">
    <location>
        <begin position="2"/>
        <end position="83"/>
    </location>
</feature>
<gene>
    <name evidence="3" type="ORF">SAMN04488518_101820</name>
</gene>
<dbReference type="Gene3D" id="2.40.30.10">
    <property type="entry name" value="Translation factors"/>
    <property type="match status" value="1"/>
</dbReference>
<protein>
    <submittedName>
        <fullName evidence="3">2Fe-2S iron-sulfur cluster binding domain-containing protein</fullName>
    </submittedName>
</protein>
<dbReference type="InterPro" id="IPR017938">
    <property type="entry name" value="Riboflavin_synthase-like_b-brl"/>
</dbReference>
<organism evidence="3 4">
    <name type="scientific">Pseudovibrio ascidiaceicola</name>
    <dbReference type="NCBI Taxonomy" id="285279"/>
    <lineage>
        <taxon>Bacteria</taxon>
        <taxon>Pseudomonadati</taxon>
        <taxon>Pseudomonadota</taxon>
        <taxon>Alphaproteobacteria</taxon>
        <taxon>Hyphomicrobiales</taxon>
        <taxon>Stappiaceae</taxon>
        <taxon>Pseudovibrio</taxon>
    </lineage>
</organism>
<evidence type="ECO:0000313" key="4">
    <source>
        <dbReference type="Proteomes" id="UP000199598"/>
    </source>
</evidence>
<proteinExistence type="predicted"/>
<dbReference type="PROSITE" id="PS51384">
    <property type="entry name" value="FAD_FR"/>
    <property type="match status" value="1"/>
</dbReference>
<dbReference type="InterPro" id="IPR017927">
    <property type="entry name" value="FAD-bd_FR_type"/>
</dbReference>
<dbReference type="InterPro" id="IPR036010">
    <property type="entry name" value="2Fe-2S_ferredoxin-like_sf"/>
</dbReference>
<dbReference type="SUPFAM" id="SSF54292">
    <property type="entry name" value="2Fe-2S ferredoxin-like"/>
    <property type="match status" value="1"/>
</dbReference>
<dbReference type="CDD" id="cd00207">
    <property type="entry name" value="fer2"/>
    <property type="match status" value="1"/>
</dbReference>
<reference evidence="3 4" key="1">
    <citation type="submission" date="2016-10" db="EMBL/GenBank/DDBJ databases">
        <authorList>
            <person name="Varghese N."/>
            <person name="Submissions S."/>
        </authorList>
    </citation>
    <scope>NUCLEOTIDE SEQUENCE [LARGE SCALE GENOMIC DNA]</scope>
    <source>
        <strain evidence="3 4">DSM 16392</strain>
    </source>
</reference>
<dbReference type="EMBL" id="FOSK01000001">
    <property type="protein sequence ID" value="SFK02543.1"/>
    <property type="molecule type" value="Genomic_DNA"/>
</dbReference>
<dbReference type="SUPFAM" id="SSF52343">
    <property type="entry name" value="Ferredoxin reductase-like, C-terminal NADP-linked domain"/>
    <property type="match status" value="1"/>
</dbReference>
<dbReference type="InterPro" id="IPR012675">
    <property type="entry name" value="Beta-grasp_dom_sf"/>
</dbReference>
<dbReference type="Proteomes" id="UP000199598">
    <property type="component" value="Unassembled WGS sequence"/>
</dbReference>
<accession>A0A1I3W5S4</accession>
<evidence type="ECO:0000259" key="2">
    <source>
        <dbReference type="PROSITE" id="PS51384"/>
    </source>
</evidence>
<sequence>MPMTSLNINGRSIDAKLGETLLEVAERGGLALQCDCGHTTCESTRVTVISGEVEANGSRLKSTVLACKATVAGDAELKLPASSELQSLKGHVSAVRKVSDDLFELRLSFTKPISWRPGQYYHVEFRGQERVNLFASFALDAGTEFNTLIFLIEQANTPDLFAMLAKKGDVKGRVGITGPYGSSFLGHDDEPLIMVAGPNSLPPIWAMALSSVMGQPRREKMLILDQSLKQDQFQQVFNWLNRRGIQPTFADLQGVGAAETLQALLPDLTEFDMAYMAGSRDFIASLEHVFIEAQATYGRIPNFQPWDDVAEPIDDAAAMEPAE</sequence>
<dbReference type="PANTHER" id="PTHR47354:SF5">
    <property type="entry name" value="PROTEIN RFBI"/>
    <property type="match status" value="1"/>
</dbReference>
<dbReference type="InterPro" id="IPR039261">
    <property type="entry name" value="FNR_nucleotide-bd"/>
</dbReference>
<dbReference type="PROSITE" id="PS51085">
    <property type="entry name" value="2FE2S_FER_2"/>
    <property type="match status" value="1"/>
</dbReference>
<dbReference type="Pfam" id="PF00111">
    <property type="entry name" value="Fer2"/>
    <property type="match status" value="1"/>
</dbReference>
<dbReference type="Gene3D" id="3.10.20.30">
    <property type="match status" value="1"/>
</dbReference>
<dbReference type="SUPFAM" id="SSF63380">
    <property type="entry name" value="Riboflavin synthase domain-like"/>
    <property type="match status" value="1"/>
</dbReference>
<evidence type="ECO:0000259" key="1">
    <source>
        <dbReference type="PROSITE" id="PS51085"/>
    </source>
</evidence>
<keyword evidence="4" id="KW-1185">Reference proteome</keyword>
<dbReference type="PANTHER" id="PTHR47354">
    <property type="entry name" value="NADH OXIDOREDUCTASE HCR"/>
    <property type="match status" value="1"/>
</dbReference>